<name>A0ABN3F0G9_9ACTN</name>
<dbReference type="SUPFAM" id="SSF52540">
    <property type="entry name" value="P-loop containing nucleoside triphosphate hydrolases"/>
    <property type="match status" value="1"/>
</dbReference>
<dbReference type="EC" id="2.7.1.176" evidence="2"/>
<keyword evidence="3" id="KW-0547">Nucleotide-binding</keyword>
<keyword evidence="4" id="KW-0067">ATP-binding</keyword>
<evidence type="ECO:0000256" key="1">
    <source>
        <dbReference type="ARBA" id="ARBA00009104"/>
    </source>
</evidence>
<comment type="similarity">
    <text evidence="1">Belongs to the zeta toxin family.</text>
</comment>
<evidence type="ECO:0000256" key="6">
    <source>
        <dbReference type="ARBA" id="ARBA00048178"/>
    </source>
</evidence>
<dbReference type="Pfam" id="PF06414">
    <property type="entry name" value="Zeta_toxin"/>
    <property type="match status" value="1"/>
</dbReference>
<evidence type="ECO:0000313" key="9">
    <source>
        <dbReference type="Proteomes" id="UP001500305"/>
    </source>
</evidence>
<dbReference type="Gene3D" id="3.40.50.300">
    <property type="entry name" value="P-loop containing nucleotide triphosphate hydrolases"/>
    <property type="match status" value="1"/>
</dbReference>
<evidence type="ECO:0000256" key="2">
    <source>
        <dbReference type="ARBA" id="ARBA00011963"/>
    </source>
</evidence>
<dbReference type="InterPro" id="IPR027417">
    <property type="entry name" value="P-loop_NTPase"/>
</dbReference>
<comment type="caution">
    <text evidence="8">The sequence shown here is derived from an EMBL/GenBank/DDBJ whole genome shotgun (WGS) entry which is preliminary data.</text>
</comment>
<proteinExistence type="inferred from homology"/>
<feature type="domain" description="Zeta toxin" evidence="7">
    <location>
        <begin position="2"/>
        <end position="55"/>
    </location>
</feature>
<dbReference type="EMBL" id="BAAATR010000071">
    <property type="protein sequence ID" value="GAA2279917.1"/>
    <property type="molecule type" value="Genomic_DNA"/>
</dbReference>
<sequence length="86" mass="9050">MVVLVAGWPGAGKTEVADLMQAALARRGGAVRICGDLYKAAHPWYTRLLAEDSRTGRASRPPAGKRAGPGGLILRALRPLSSGDRI</sequence>
<evidence type="ECO:0000256" key="4">
    <source>
        <dbReference type="ARBA" id="ARBA00022840"/>
    </source>
</evidence>
<comment type="catalytic activity">
    <reaction evidence="6">
        <text>UDP-N-acetyl-alpha-D-glucosamine + ATP = UDP-N-acetyl-alpha-D-glucosamine 3'-phosphate + ADP + H(+)</text>
        <dbReference type="Rhea" id="RHEA:32671"/>
        <dbReference type="ChEBI" id="CHEBI:15378"/>
        <dbReference type="ChEBI" id="CHEBI:30616"/>
        <dbReference type="ChEBI" id="CHEBI:57705"/>
        <dbReference type="ChEBI" id="CHEBI:64353"/>
        <dbReference type="ChEBI" id="CHEBI:456216"/>
        <dbReference type="EC" id="2.7.1.176"/>
    </reaction>
</comment>
<keyword evidence="9" id="KW-1185">Reference proteome</keyword>
<evidence type="ECO:0000259" key="7">
    <source>
        <dbReference type="Pfam" id="PF06414"/>
    </source>
</evidence>
<protein>
    <recommendedName>
        <fullName evidence="5">UDP-N-acetylglucosamine kinase</fullName>
        <ecNumber evidence="2">2.7.1.176</ecNumber>
    </recommendedName>
    <alternativeName>
        <fullName evidence="5">UDP-N-acetylglucosamine kinase</fullName>
    </alternativeName>
</protein>
<gene>
    <name evidence="8" type="ORF">GCM10010430_77440</name>
</gene>
<evidence type="ECO:0000256" key="3">
    <source>
        <dbReference type="ARBA" id="ARBA00022741"/>
    </source>
</evidence>
<accession>A0ABN3F0G9</accession>
<reference evidence="8 9" key="1">
    <citation type="journal article" date="2019" name="Int. J. Syst. Evol. Microbiol.">
        <title>The Global Catalogue of Microorganisms (GCM) 10K type strain sequencing project: providing services to taxonomists for standard genome sequencing and annotation.</title>
        <authorList>
            <consortium name="The Broad Institute Genomics Platform"/>
            <consortium name="The Broad Institute Genome Sequencing Center for Infectious Disease"/>
            <person name="Wu L."/>
            <person name="Ma J."/>
        </authorList>
    </citation>
    <scope>NUCLEOTIDE SEQUENCE [LARGE SCALE GENOMIC DNA]</scope>
    <source>
        <strain evidence="8 9">JCM 7356</strain>
    </source>
</reference>
<organism evidence="8 9">
    <name type="scientific">Kitasatospora cystarginea</name>
    <dbReference type="NCBI Taxonomy" id="58350"/>
    <lineage>
        <taxon>Bacteria</taxon>
        <taxon>Bacillati</taxon>
        <taxon>Actinomycetota</taxon>
        <taxon>Actinomycetes</taxon>
        <taxon>Kitasatosporales</taxon>
        <taxon>Streptomycetaceae</taxon>
        <taxon>Kitasatospora</taxon>
    </lineage>
</organism>
<evidence type="ECO:0000313" key="8">
    <source>
        <dbReference type="EMBL" id="GAA2279917.1"/>
    </source>
</evidence>
<dbReference type="InterPro" id="IPR010488">
    <property type="entry name" value="Zeta_toxin_domain"/>
</dbReference>
<evidence type="ECO:0000256" key="5">
    <source>
        <dbReference type="ARBA" id="ARBA00032897"/>
    </source>
</evidence>
<dbReference type="Proteomes" id="UP001500305">
    <property type="component" value="Unassembled WGS sequence"/>
</dbReference>